<dbReference type="InterPro" id="IPR004360">
    <property type="entry name" value="Glyas_Fos-R_dOase_dom"/>
</dbReference>
<dbReference type="CDD" id="cd07247">
    <property type="entry name" value="SgaA_N_like"/>
    <property type="match status" value="1"/>
</dbReference>
<organism evidence="2 3">
    <name type="scientific">Salmonella typhimurium (strain 14028s / SGSC 2262)</name>
    <dbReference type="NCBI Taxonomy" id="588858"/>
    <lineage>
        <taxon>Bacteria</taxon>
        <taxon>Pseudomonadati</taxon>
        <taxon>Pseudomonadota</taxon>
        <taxon>Gammaproteobacteria</taxon>
        <taxon>Enterobacterales</taxon>
        <taxon>Enterobacteriaceae</taxon>
        <taxon>Salmonella</taxon>
    </lineage>
</organism>
<evidence type="ECO:0000259" key="1">
    <source>
        <dbReference type="PROSITE" id="PS51819"/>
    </source>
</evidence>
<name>A0A0F6AXN2_SALT1</name>
<dbReference type="AlphaFoldDB" id="A0A0F6AXN2"/>
<dbReference type="RefSeq" id="WP_000793035.1">
    <property type="nucleotide sequence ID" value="NC_016856.1"/>
</dbReference>
<dbReference type="BioCyc" id="SENT588858:STM14_RS02665-MONOMER"/>
<dbReference type="Pfam" id="PF00903">
    <property type="entry name" value="Glyoxalase"/>
    <property type="match status" value="1"/>
</dbReference>
<dbReference type="HOGENOM" id="CLU_127592_0_1_6"/>
<evidence type="ECO:0000313" key="3">
    <source>
        <dbReference type="Proteomes" id="UP000002695"/>
    </source>
</evidence>
<dbReference type="KEGG" id="seo:STM14_0484"/>
<dbReference type="InterPro" id="IPR052164">
    <property type="entry name" value="Anthracycline_SecMetBiosynth"/>
</dbReference>
<dbReference type="PROSITE" id="PS51819">
    <property type="entry name" value="VOC"/>
    <property type="match status" value="1"/>
</dbReference>
<dbReference type="SUPFAM" id="SSF54593">
    <property type="entry name" value="Glyoxalase/Bleomycin resistance protein/Dihydroxybiphenyl dioxygenase"/>
    <property type="match status" value="1"/>
</dbReference>
<dbReference type="Proteomes" id="UP000002695">
    <property type="component" value="Chromosome"/>
</dbReference>
<dbReference type="PATRIC" id="fig|588858.6.peg.567"/>
<feature type="domain" description="VOC" evidence="1">
    <location>
        <begin position="4"/>
        <end position="120"/>
    </location>
</feature>
<dbReference type="InterPro" id="IPR037523">
    <property type="entry name" value="VOC_core"/>
</dbReference>
<dbReference type="EMBL" id="CP001363">
    <property type="protein sequence ID" value="ACY87004.1"/>
    <property type="molecule type" value="Genomic_DNA"/>
</dbReference>
<dbReference type="Gene3D" id="3.10.180.10">
    <property type="entry name" value="2,3-Dihydroxybiphenyl 1,2-Dioxygenase, domain 1"/>
    <property type="match status" value="1"/>
</dbReference>
<dbReference type="PANTHER" id="PTHR33993:SF2">
    <property type="entry name" value="VOC DOMAIN-CONTAINING PROTEIN"/>
    <property type="match status" value="1"/>
</dbReference>
<gene>
    <name evidence="2" type="ordered locus">STM14_0484</name>
</gene>
<protein>
    <recommendedName>
        <fullName evidence="1">VOC domain-containing protein</fullName>
    </recommendedName>
</protein>
<sequence length="121" mass="13049">MKNLINWFEIPVTDMARAIAFYEQVMQISLRRETMDGADLAVFPYAEPGPGGALIKQDDVAPVAQGVVIYLHTADLLASIERVVLAGGKCVLEPMVPGDDIGTIALFIDSEGNRIGLHQPA</sequence>
<dbReference type="PANTHER" id="PTHR33993">
    <property type="entry name" value="GLYOXALASE-RELATED"/>
    <property type="match status" value="1"/>
</dbReference>
<reference evidence="2 3" key="1">
    <citation type="journal article" date="2010" name="J. Bacteriol.">
        <title>Short-term signatures of evolutionary change in the Salmonella enterica serovar typhimurium 14028 genome.</title>
        <authorList>
            <person name="Jarvik T."/>
            <person name="Smillie C."/>
            <person name="Groisman E.A."/>
            <person name="Ochman H."/>
        </authorList>
    </citation>
    <scope>NUCLEOTIDE SEQUENCE [LARGE SCALE GENOMIC DNA]</scope>
    <source>
        <strain evidence="3">14028s / SGSC 2262</strain>
    </source>
</reference>
<proteinExistence type="predicted"/>
<accession>A0A0F6AXN2</accession>
<evidence type="ECO:0000313" key="2">
    <source>
        <dbReference type="EMBL" id="ACY87004.1"/>
    </source>
</evidence>
<keyword evidence="3" id="KW-1185">Reference proteome</keyword>
<dbReference type="SMR" id="A0A0F6AXN2"/>
<dbReference type="InterPro" id="IPR029068">
    <property type="entry name" value="Glyas_Bleomycin-R_OHBP_Dase"/>
</dbReference>